<keyword evidence="2" id="KW-1185">Reference proteome</keyword>
<sequence length="250" mass="26898">MSDIPLRIAAADAAAEGRADELALLLNHRPPTHNELKGLAFLASESKSLPILQVLLNNSWDINTPESYCDPPSLGRAIQAGADEDVVRWFLVHGANPNAFATKYRVTPLSRAVQYAPLKIVQLLLDFGGSATTGELVWFTSQRPAGDPDALTILELLYNKGAPVDNVLFADFDDLCDVSMFTGTPLWASIGMGDVARVQFLLDRGASLLAKEPGLDLSPLEKARQGVNPEIAQIVSQATTKVISHAKVPC</sequence>
<dbReference type="Proteomes" id="UP000185904">
    <property type="component" value="Unassembled WGS sequence"/>
</dbReference>
<dbReference type="InterPro" id="IPR051616">
    <property type="entry name" value="Cul2-RING_E3_ligase_SR"/>
</dbReference>
<dbReference type="AlphaFoldDB" id="A0A178DAY6"/>
<accession>A0A178DAY6</accession>
<dbReference type="Gene3D" id="1.25.40.20">
    <property type="entry name" value="Ankyrin repeat-containing domain"/>
    <property type="match status" value="2"/>
</dbReference>
<dbReference type="SMART" id="SM00248">
    <property type="entry name" value="ANK"/>
    <property type="match status" value="4"/>
</dbReference>
<name>A0A178DAY6_9EURO</name>
<dbReference type="GeneID" id="34584714"/>
<dbReference type="RefSeq" id="XP_022504432.1">
    <property type="nucleotide sequence ID" value="XM_022639596.1"/>
</dbReference>
<dbReference type="PANTHER" id="PTHR46224:SF64">
    <property type="entry name" value="IQ MOTIF AND ANKYRIN REPEAT DOMAIN-CONTAINING PROTEIN 1"/>
    <property type="match status" value="1"/>
</dbReference>
<proteinExistence type="predicted"/>
<dbReference type="PANTHER" id="PTHR46224">
    <property type="entry name" value="ANKYRIN REPEAT FAMILY PROTEIN"/>
    <property type="match status" value="1"/>
</dbReference>
<gene>
    <name evidence="1" type="ORF">AYO20_01290</name>
</gene>
<dbReference type="InterPro" id="IPR002110">
    <property type="entry name" value="Ankyrin_rpt"/>
</dbReference>
<comment type="caution">
    <text evidence="1">The sequence shown here is derived from an EMBL/GenBank/DDBJ whole genome shotgun (WGS) entry which is preliminary data.</text>
</comment>
<reference evidence="1 2" key="1">
    <citation type="submission" date="2016-03" db="EMBL/GenBank/DDBJ databases">
        <title>The draft genome sequence of Fonsecaea nubica causative agent of cutaneous subcutaneous infection in human host.</title>
        <authorList>
            <person name="Costa F."/>
            <person name="Sybren D.H."/>
            <person name="Raittz R.T."/>
            <person name="Weiss V.A."/>
            <person name="Leao A.C."/>
            <person name="Gomes R."/>
            <person name="De Souza E.M."/>
            <person name="Pedrosa F.O."/>
            <person name="Steffens M.B."/>
            <person name="Bombassaro A."/>
            <person name="Tadra-Sfeir M.Z."/>
            <person name="Moreno L.F."/>
            <person name="Najafzadeh M.J."/>
            <person name="Felipe M.S."/>
            <person name="Teixeira M."/>
            <person name="Sun J."/>
            <person name="Xi L."/>
            <person name="Castro M.A."/>
            <person name="Vicente V.A."/>
        </authorList>
    </citation>
    <scope>NUCLEOTIDE SEQUENCE [LARGE SCALE GENOMIC DNA]</scope>
    <source>
        <strain evidence="1 2">CBS 269.64</strain>
    </source>
</reference>
<organism evidence="1 2">
    <name type="scientific">Fonsecaea nubica</name>
    <dbReference type="NCBI Taxonomy" id="856822"/>
    <lineage>
        <taxon>Eukaryota</taxon>
        <taxon>Fungi</taxon>
        <taxon>Dikarya</taxon>
        <taxon>Ascomycota</taxon>
        <taxon>Pezizomycotina</taxon>
        <taxon>Eurotiomycetes</taxon>
        <taxon>Chaetothyriomycetidae</taxon>
        <taxon>Chaetothyriales</taxon>
        <taxon>Herpotrichiellaceae</taxon>
        <taxon>Fonsecaea</taxon>
    </lineage>
</organism>
<dbReference type="Pfam" id="PF12796">
    <property type="entry name" value="Ank_2"/>
    <property type="match status" value="1"/>
</dbReference>
<dbReference type="OrthoDB" id="426293at2759"/>
<dbReference type="SUPFAM" id="SSF48403">
    <property type="entry name" value="Ankyrin repeat"/>
    <property type="match status" value="1"/>
</dbReference>
<evidence type="ECO:0000313" key="1">
    <source>
        <dbReference type="EMBL" id="OAL39420.1"/>
    </source>
</evidence>
<evidence type="ECO:0000313" key="2">
    <source>
        <dbReference type="Proteomes" id="UP000185904"/>
    </source>
</evidence>
<protein>
    <submittedName>
        <fullName evidence="1">Uncharacterized protein</fullName>
    </submittedName>
</protein>
<dbReference type="EMBL" id="LVCJ01000005">
    <property type="protein sequence ID" value="OAL39420.1"/>
    <property type="molecule type" value="Genomic_DNA"/>
</dbReference>
<dbReference type="InterPro" id="IPR036770">
    <property type="entry name" value="Ankyrin_rpt-contain_sf"/>
</dbReference>